<evidence type="ECO:0000313" key="3">
    <source>
        <dbReference type="Proteomes" id="UP000076154"/>
    </source>
</evidence>
<evidence type="ECO:0000313" key="2">
    <source>
        <dbReference type="EMBL" id="RDB15990.1"/>
    </source>
</evidence>
<dbReference type="Proteomes" id="UP000076154">
    <property type="component" value="Unassembled WGS sequence"/>
</dbReference>
<gene>
    <name evidence="2" type="ORF">Hypma_003539</name>
</gene>
<evidence type="ECO:0008006" key="4">
    <source>
        <dbReference type="Google" id="ProtNLM"/>
    </source>
</evidence>
<sequence>MPSCEPSQAAASNSTGSPSVEDEQSAIRGELEKLFDWNPQVYRGKCSPSTRPPAFFDQHLDDQLILKKIVHLPTLAADIAGIVDKFLPSDRILPSLPTDFNKRDWWEKQSRDVAFDPVHLELQVISNFSDLQAKFAPVAAGLAFAECWDSKLFSWKNAKGTYGHAVPDGFFSIRPPVDELSAAKYSKTKESLTDITKYFQNIGVWEFKNLDAGAKVHLEGILVLSNTKGPFPWSKCQDQTNCAGHYDASGPVVRGAPVGFDSTDSFCQQPSDPAQEEKDPGASNGRHPNKRKRKDDSLFHSISLAHQVWAELVRHDATYCVLHSGNSEMIFKRNRKQCILYASNVIDPATYAGYGKLQIGIFLIIYLDARYRTCRLKKALTNGNLPKMWLKYSPIQPASDEDTSPQTRKRALTFVEKHELQENLRRCARRSTLAVVVVKAGSLFRPHTVGTFKRIALSDRETDENDSVSLDIEDEISGSGMVFNAKLHAKNIKLESPLIVKWARSDVTCSALALEFENFQLLKPIFDAIPIAYGLFALDTTMDKRNGQGMILVMQRHGISLDKRGTAITRDDRMKCIRCLHQLHTAGYIHGNLTGGNVLHGDFGIRFCGLRNLQQSTSSRAKVDECLKLAQVLNDLQREYIDSLQKADEAKKRLRNDFFEINGVFLGPMSLETITKLNSSDHLEESSGFEYARAVIRALASKIEVMHPDLLYVETPIETGSRWWGSLMSRFPDIPYHCFQVSQENELLG</sequence>
<accession>A0A369J4C3</accession>
<comment type="caution">
    <text evidence="2">The sequence shown here is derived from an EMBL/GenBank/DDBJ whole genome shotgun (WGS) entry which is preliminary data.</text>
</comment>
<proteinExistence type="predicted"/>
<dbReference type="InterPro" id="IPR011009">
    <property type="entry name" value="Kinase-like_dom_sf"/>
</dbReference>
<dbReference type="AlphaFoldDB" id="A0A369J4C3"/>
<reference evidence="2" key="1">
    <citation type="submission" date="2018-04" db="EMBL/GenBank/DDBJ databases">
        <title>Whole genome sequencing of Hypsizygus marmoreus.</title>
        <authorList>
            <person name="Choi I.-G."/>
            <person name="Min B."/>
            <person name="Kim J.-G."/>
            <person name="Kim S."/>
            <person name="Oh Y.-L."/>
            <person name="Kong W.-S."/>
            <person name="Park H."/>
            <person name="Jeong J."/>
            <person name="Song E.-S."/>
        </authorList>
    </citation>
    <scope>NUCLEOTIDE SEQUENCE [LARGE SCALE GENOMIC DNA]</scope>
    <source>
        <strain evidence="2">51987-8</strain>
    </source>
</reference>
<feature type="compositionally biased region" description="Polar residues" evidence="1">
    <location>
        <begin position="1"/>
        <end position="18"/>
    </location>
</feature>
<dbReference type="EMBL" id="LUEZ02000137">
    <property type="protein sequence ID" value="RDB15990.1"/>
    <property type="molecule type" value="Genomic_DNA"/>
</dbReference>
<organism evidence="2 3">
    <name type="scientific">Hypsizygus marmoreus</name>
    <name type="common">White beech mushroom</name>
    <name type="synonym">Agaricus marmoreus</name>
    <dbReference type="NCBI Taxonomy" id="39966"/>
    <lineage>
        <taxon>Eukaryota</taxon>
        <taxon>Fungi</taxon>
        <taxon>Dikarya</taxon>
        <taxon>Basidiomycota</taxon>
        <taxon>Agaricomycotina</taxon>
        <taxon>Agaricomycetes</taxon>
        <taxon>Agaricomycetidae</taxon>
        <taxon>Agaricales</taxon>
        <taxon>Tricholomatineae</taxon>
        <taxon>Lyophyllaceae</taxon>
        <taxon>Hypsizygus</taxon>
    </lineage>
</organism>
<keyword evidence="3" id="KW-1185">Reference proteome</keyword>
<dbReference type="InParanoid" id="A0A369J4C3"/>
<protein>
    <recommendedName>
        <fullName evidence="4">Protein kinase domain-containing protein</fullName>
    </recommendedName>
</protein>
<dbReference type="SUPFAM" id="SSF56112">
    <property type="entry name" value="Protein kinase-like (PK-like)"/>
    <property type="match status" value="1"/>
</dbReference>
<dbReference type="OrthoDB" id="2931579at2759"/>
<name>A0A369J4C3_HYPMA</name>
<evidence type="ECO:0000256" key="1">
    <source>
        <dbReference type="SAM" id="MobiDB-lite"/>
    </source>
</evidence>
<feature type="region of interest" description="Disordered" evidence="1">
    <location>
        <begin position="1"/>
        <end position="24"/>
    </location>
</feature>
<feature type="region of interest" description="Disordered" evidence="1">
    <location>
        <begin position="264"/>
        <end position="295"/>
    </location>
</feature>